<keyword evidence="3" id="KW-1185">Reference proteome</keyword>
<evidence type="ECO:0000313" key="3">
    <source>
        <dbReference type="Proteomes" id="UP000616608"/>
    </source>
</evidence>
<keyword evidence="1" id="KW-0812">Transmembrane</keyword>
<feature type="transmembrane region" description="Helical" evidence="1">
    <location>
        <begin position="87"/>
        <end position="116"/>
    </location>
</feature>
<accession>A0A917G051</accession>
<name>A0A917G051_9BACI</name>
<evidence type="ECO:0000256" key="1">
    <source>
        <dbReference type="SAM" id="Phobius"/>
    </source>
</evidence>
<keyword evidence="1" id="KW-0472">Membrane</keyword>
<reference evidence="2" key="1">
    <citation type="journal article" date="2014" name="Int. J. Syst. Evol. Microbiol.">
        <title>Complete genome sequence of Corynebacterium casei LMG S-19264T (=DSM 44701T), isolated from a smear-ripened cheese.</title>
        <authorList>
            <consortium name="US DOE Joint Genome Institute (JGI-PGF)"/>
            <person name="Walter F."/>
            <person name="Albersmeier A."/>
            <person name="Kalinowski J."/>
            <person name="Ruckert C."/>
        </authorList>
    </citation>
    <scope>NUCLEOTIDE SEQUENCE</scope>
    <source>
        <strain evidence="2">CGMCC 1.15760</strain>
    </source>
</reference>
<feature type="transmembrane region" description="Helical" evidence="1">
    <location>
        <begin position="198"/>
        <end position="218"/>
    </location>
</feature>
<gene>
    <name evidence="2" type="ORF">GCM10007425_07700</name>
</gene>
<dbReference type="AlphaFoldDB" id="A0A917G051"/>
<proteinExistence type="predicted"/>
<reference evidence="2" key="2">
    <citation type="submission" date="2020-09" db="EMBL/GenBank/DDBJ databases">
        <authorList>
            <person name="Sun Q."/>
            <person name="Zhou Y."/>
        </authorList>
    </citation>
    <scope>NUCLEOTIDE SEQUENCE</scope>
    <source>
        <strain evidence="2">CGMCC 1.15760</strain>
    </source>
</reference>
<comment type="caution">
    <text evidence="2">The sequence shown here is derived from an EMBL/GenBank/DDBJ whole genome shotgun (WGS) entry which is preliminary data.</text>
</comment>
<dbReference type="Proteomes" id="UP000616608">
    <property type="component" value="Unassembled WGS sequence"/>
</dbReference>
<keyword evidence="1" id="KW-1133">Transmembrane helix</keyword>
<dbReference type="EMBL" id="BMJT01000002">
    <property type="protein sequence ID" value="GGG15836.1"/>
    <property type="molecule type" value="Genomic_DNA"/>
</dbReference>
<feature type="transmembrane region" description="Helical" evidence="1">
    <location>
        <begin position="21"/>
        <end position="40"/>
    </location>
</feature>
<dbReference type="RefSeq" id="WP_188613695.1">
    <property type="nucleotide sequence ID" value="NZ_BMJT01000002.1"/>
</dbReference>
<organism evidence="2 3">
    <name type="scientific">Lysinibacillus alkalisoli</name>
    <dbReference type="NCBI Taxonomy" id="1911548"/>
    <lineage>
        <taxon>Bacteria</taxon>
        <taxon>Bacillati</taxon>
        <taxon>Bacillota</taxon>
        <taxon>Bacilli</taxon>
        <taxon>Bacillales</taxon>
        <taxon>Bacillaceae</taxon>
        <taxon>Lysinibacillus</taxon>
    </lineage>
</organism>
<evidence type="ECO:0000313" key="2">
    <source>
        <dbReference type="EMBL" id="GGG15836.1"/>
    </source>
</evidence>
<sequence>MKMLTGSMFVFTQSYKRQITIFWSILLCIIAISFMVAQLIKTDITIFISFSVPVYVFFVILGTKVLTKTFNYFLRFGMSRTHYLKMVGVIFIALSTVSALFLVGLHALYFQIVTLFNMKTMFILHPIYWFDETLPLHLIFIADVAALLFSLVIGLIANYIFYRFGTIGGYSAMGLLGLLIIVALPLEWYSKIYEHLTGVSFITIYGGVICMSILLYGLMTMAVQKLPAVSVTS</sequence>
<feature type="transmembrane region" description="Helical" evidence="1">
    <location>
        <begin position="167"/>
        <end position="186"/>
    </location>
</feature>
<protein>
    <submittedName>
        <fullName evidence="2">Uncharacterized protein</fullName>
    </submittedName>
</protein>
<feature type="transmembrane region" description="Helical" evidence="1">
    <location>
        <begin position="136"/>
        <end position="160"/>
    </location>
</feature>
<feature type="transmembrane region" description="Helical" evidence="1">
    <location>
        <begin position="46"/>
        <end position="66"/>
    </location>
</feature>